<feature type="transmembrane region" description="Helical" evidence="2">
    <location>
        <begin position="107"/>
        <end position="128"/>
    </location>
</feature>
<evidence type="ECO:0000313" key="4">
    <source>
        <dbReference type="EMBL" id="RZD14896.1"/>
    </source>
</evidence>
<keyword evidence="2" id="KW-0812">Transmembrane</keyword>
<evidence type="ECO:0000313" key="5">
    <source>
        <dbReference type="Proteomes" id="UP000320813"/>
    </source>
</evidence>
<dbReference type="EMBL" id="SGBD01000001">
    <property type="protein sequence ID" value="RZD14896.1"/>
    <property type="molecule type" value="Genomic_DNA"/>
</dbReference>
<feature type="domain" description="Cytoskeleton protein RodZ-like C-terminal" evidence="3">
    <location>
        <begin position="173"/>
        <end position="235"/>
    </location>
</feature>
<evidence type="ECO:0000256" key="1">
    <source>
        <dbReference type="SAM" id="MobiDB-lite"/>
    </source>
</evidence>
<dbReference type="InterPro" id="IPR025194">
    <property type="entry name" value="RodZ-like_C"/>
</dbReference>
<dbReference type="Pfam" id="PF13464">
    <property type="entry name" value="RodZ_C"/>
    <property type="match status" value="1"/>
</dbReference>
<protein>
    <submittedName>
        <fullName evidence="4">Helix-turn-helix domain-containing protein</fullName>
    </submittedName>
</protein>
<comment type="caution">
    <text evidence="4">The sequence shown here is derived from an EMBL/GenBank/DDBJ whole genome shotgun (WGS) entry which is preliminary data.</text>
</comment>
<name>A0A519BCA1_9DELT</name>
<gene>
    <name evidence="4" type="ORF">EVJ47_01015</name>
</gene>
<dbReference type="GO" id="GO:0003677">
    <property type="term" value="F:DNA binding"/>
    <property type="evidence" value="ECO:0007669"/>
    <property type="project" value="InterPro"/>
</dbReference>
<keyword evidence="2" id="KW-0472">Membrane</keyword>
<dbReference type="InterPro" id="IPR050400">
    <property type="entry name" value="Bact_Cytoskel_RodZ"/>
</dbReference>
<dbReference type="AlphaFoldDB" id="A0A519BCA1"/>
<dbReference type="PANTHER" id="PTHR34475:SF1">
    <property type="entry name" value="CYTOSKELETON PROTEIN RODZ"/>
    <property type="match status" value="1"/>
</dbReference>
<evidence type="ECO:0000259" key="3">
    <source>
        <dbReference type="Pfam" id="PF13464"/>
    </source>
</evidence>
<accession>A0A519BCA1</accession>
<reference evidence="4 5" key="1">
    <citation type="submission" date="2019-01" db="EMBL/GenBank/DDBJ databases">
        <title>Insights into ecological role of a new deltaproteobacterial order Candidatus Sinidesulfobacterales (Sva0485) by metagenomics and metatranscriptomics.</title>
        <authorList>
            <person name="Tan S."/>
            <person name="Liu J."/>
            <person name="Fang Y."/>
            <person name="Hedlund B.P."/>
            <person name="Lian Z.H."/>
            <person name="Huang L.Y."/>
            <person name="Li J.T."/>
            <person name="Huang L.N."/>
            <person name="Li W.J."/>
            <person name="Jiang H.C."/>
            <person name="Dong H.L."/>
            <person name="Shu W.S."/>
        </authorList>
    </citation>
    <scope>NUCLEOTIDE SEQUENCE [LARGE SCALE GENOMIC DNA]</scope>
    <source>
        <strain evidence="4">AP3</strain>
    </source>
</reference>
<proteinExistence type="predicted"/>
<evidence type="ECO:0000256" key="2">
    <source>
        <dbReference type="SAM" id="Phobius"/>
    </source>
</evidence>
<dbReference type="InterPro" id="IPR010982">
    <property type="entry name" value="Lambda_DNA-bd_dom_sf"/>
</dbReference>
<sequence>METIGEYFKLKREESGLTYGKISEITKIRPQYIETIEKNDFSLFSSPQILKGYIKLIGKTVGADEEYAFSLLEPQLKEGFKDKNVEDILGMRFKEEKQISYKFKKRIIITITAAIVIIILSFASMKVFEFFKFKHRGLAVTSFRLSPKIAPGRHLKKRKKSILKYAVILKGSVTKKTWVAVRIDDKGQKTYMLYPGDVETWKAKKDMRIKIGNAGGIRLNYNGKSLGKLGKEKEVITLNFPAKSKEVNPANPNPKKQKTSPASG</sequence>
<feature type="region of interest" description="Disordered" evidence="1">
    <location>
        <begin position="241"/>
        <end position="264"/>
    </location>
</feature>
<keyword evidence="2" id="KW-1133">Transmembrane helix</keyword>
<organism evidence="4 5">
    <name type="scientific">Candidatus Acidulodesulfobacterium ferriphilum</name>
    <dbReference type="NCBI Taxonomy" id="2597223"/>
    <lineage>
        <taxon>Bacteria</taxon>
        <taxon>Deltaproteobacteria</taxon>
        <taxon>Candidatus Acidulodesulfobacterales</taxon>
        <taxon>Candidatus Acidulodesulfobacterium</taxon>
    </lineage>
</organism>
<dbReference type="Pfam" id="PF13413">
    <property type="entry name" value="HTH_25"/>
    <property type="match status" value="1"/>
</dbReference>
<dbReference type="PANTHER" id="PTHR34475">
    <property type="match status" value="1"/>
</dbReference>
<dbReference type="Gene3D" id="1.10.260.40">
    <property type="entry name" value="lambda repressor-like DNA-binding domains"/>
    <property type="match status" value="1"/>
</dbReference>
<dbReference type="Proteomes" id="UP000320813">
    <property type="component" value="Unassembled WGS sequence"/>
</dbReference>